<dbReference type="SUPFAM" id="SSF53850">
    <property type="entry name" value="Periplasmic binding protein-like II"/>
    <property type="match status" value="1"/>
</dbReference>
<name>A0A3B0VWD3_9ZZZZ</name>
<dbReference type="InterPro" id="IPR030678">
    <property type="entry name" value="Peptide/Ni-bd"/>
</dbReference>
<dbReference type="CDD" id="cd08504">
    <property type="entry name" value="PBP2_OppA"/>
    <property type="match status" value="1"/>
</dbReference>
<accession>A0A3B0VWD3</accession>
<dbReference type="GO" id="GO:0015833">
    <property type="term" value="P:peptide transport"/>
    <property type="evidence" value="ECO:0007669"/>
    <property type="project" value="TreeGrafter"/>
</dbReference>
<evidence type="ECO:0000256" key="4">
    <source>
        <dbReference type="ARBA" id="ARBA00022729"/>
    </source>
</evidence>
<dbReference type="PIRSF" id="PIRSF002741">
    <property type="entry name" value="MppA"/>
    <property type="match status" value="1"/>
</dbReference>
<dbReference type="GO" id="GO:0043190">
    <property type="term" value="C:ATP-binding cassette (ABC) transporter complex"/>
    <property type="evidence" value="ECO:0007669"/>
    <property type="project" value="InterPro"/>
</dbReference>
<sequence>MAAGQNSVFFNRLSPAILISRILVISCLLLLASCGQNDSSSEQARFKIQVPEIKFIDGRPDPSILAEKQILRKGNGSQPQTLDPHKGEGVPGSNIQRDLFEGLLAKAPNGDLIPGVATSWDFDEANLTYRFKIRDNAYWSDGTRLTAYDCEYGLQRSLDPKTGSKYTAILAPILNAEKVASGELDVSELGVKALDDTTLVIQLKSPTPYFLGLLTHATASPMHKISSEKYGDSVAKVGNLVSNGAYKLVESVIQSHIKLVRNEHYWDNENTIIDEVIYYPIEDQSSELKRYRAGELDFTNEVPNNQFKWIKANLKDELVIRPWLGIYYYGFNLTKPPFKDNLNLRLALSMTIDREIITGKVTQFGEQPAYAFVPPGIGNYQPQNPKWASWSKEEKLTEALRLYKKAGYTKTNPLEVELRYNTSENHKKTAIAIAAMWKQALGVRTHLINEEWKVFLSNRKLKKVTQIFRAGWISDYNDPYSFLELLYSQHGINDSGYNSSKYDELLSQSANEFDQDKRLQIMYKAEQTLLQDQPVIPIFSYVVKRLIKPYIGGVGSNIMDHHHTKDWYILKHEIIDLSQSN</sequence>
<evidence type="ECO:0000256" key="3">
    <source>
        <dbReference type="ARBA" id="ARBA00022448"/>
    </source>
</evidence>
<comment type="similarity">
    <text evidence="2">Belongs to the bacterial solute-binding protein 5 family.</text>
</comment>
<dbReference type="FunFam" id="3.10.105.10:FF:000001">
    <property type="entry name" value="Oligopeptide ABC transporter, oligopeptide-binding protein"/>
    <property type="match status" value="1"/>
</dbReference>
<dbReference type="FunFam" id="3.90.76.10:FF:000001">
    <property type="entry name" value="Oligopeptide ABC transporter substrate-binding protein"/>
    <property type="match status" value="1"/>
</dbReference>
<evidence type="ECO:0000313" key="6">
    <source>
        <dbReference type="EMBL" id="VAW41189.1"/>
    </source>
</evidence>
<dbReference type="Gene3D" id="3.10.105.10">
    <property type="entry name" value="Dipeptide-binding Protein, Domain 3"/>
    <property type="match status" value="1"/>
</dbReference>
<evidence type="ECO:0000259" key="5">
    <source>
        <dbReference type="Pfam" id="PF00496"/>
    </source>
</evidence>
<dbReference type="Pfam" id="PF00496">
    <property type="entry name" value="SBP_bac_5"/>
    <property type="match status" value="1"/>
</dbReference>
<dbReference type="EMBL" id="UOEW01000298">
    <property type="protein sequence ID" value="VAW41189.1"/>
    <property type="molecule type" value="Genomic_DNA"/>
</dbReference>
<dbReference type="AlphaFoldDB" id="A0A3B0VWD3"/>
<keyword evidence="4" id="KW-0732">Signal</keyword>
<evidence type="ECO:0000256" key="2">
    <source>
        <dbReference type="ARBA" id="ARBA00005695"/>
    </source>
</evidence>
<feature type="domain" description="Solute-binding protein family 5" evidence="5">
    <location>
        <begin position="112"/>
        <end position="492"/>
    </location>
</feature>
<dbReference type="PANTHER" id="PTHR30290">
    <property type="entry name" value="PERIPLASMIC BINDING COMPONENT OF ABC TRANSPORTER"/>
    <property type="match status" value="1"/>
</dbReference>
<organism evidence="6">
    <name type="scientific">hydrothermal vent metagenome</name>
    <dbReference type="NCBI Taxonomy" id="652676"/>
    <lineage>
        <taxon>unclassified sequences</taxon>
        <taxon>metagenomes</taxon>
        <taxon>ecological metagenomes</taxon>
    </lineage>
</organism>
<dbReference type="Gene3D" id="3.90.76.10">
    <property type="entry name" value="Dipeptide-binding Protein, Domain 1"/>
    <property type="match status" value="1"/>
</dbReference>
<gene>
    <name evidence="6" type="ORF">MNBD_GAMMA01-605</name>
</gene>
<dbReference type="GO" id="GO:1904680">
    <property type="term" value="F:peptide transmembrane transporter activity"/>
    <property type="evidence" value="ECO:0007669"/>
    <property type="project" value="TreeGrafter"/>
</dbReference>
<evidence type="ECO:0000256" key="1">
    <source>
        <dbReference type="ARBA" id="ARBA00004196"/>
    </source>
</evidence>
<dbReference type="PANTHER" id="PTHR30290:SF10">
    <property type="entry name" value="PERIPLASMIC OLIGOPEPTIDE-BINDING PROTEIN-RELATED"/>
    <property type="match status" value="1"/>
</dbReference>
<protein>
    <submittedName>
        <fullName evidence="6">Oligopeptide ABC transporter, periplasmic oligopeptide-binding protein OppA (TC 3.A.1.5.1)</fullName>
    </submittedName>
</protein>
<reference evidence="6" key="1">
    <citation type="submission" date="2018-06" db="EMBL/GenBank/DDBJ databases">
        <authorList>
            <person name="Zhirakovskaya E."/>
        </authorList>
    </citation>
    <scope>NUCLEOTIDE SEQUENCE</scope>
</reference>
<dbReference type="InterPro" id="IPR000914">
    <property type="entry name" value="SBP_5_dom"/>
</dbReference>
<dbReference type="GO" id="GO:0030288">
    <property type="term" value="C:outer membrane-bounded periplasmic space"/>
    <property type="evidence" value="ECO:0007669"/>
    <property type="project" value="TreeGrafter"/>
</dbReference>
<dbReference type="InterPro" id="IPR039424">
    <property type="entry name" value="SBP_5"/>
</dbReference>
<keyword evidence="3" id="KW-0813">Transport</keyword>
<dbReference type="Gene3D" id="3.40.190.10">
    <property type="entry name" value="Periplasmic binding protein-like II"/>
    <property type="match status" value="1"/>
</dbReference>
<proteinExistence type="inferred from homology"/>
<comment type="subcellular location">
    <subcellularLocation>
        <location evidence="1">Cell envelope</location>
    </subcellularLocation>
</comment>